<dbReference type="Gene3D" id="1.10.3380.20">
    <property type="match status" value="1"/>
</dbReference>
<sequence length="1003" mass="110969">MSHNWQSNKPSPAGIWHKTTLQEAREQQEQQRQQHQSFQQRPQLTTTTNVVVGQKRSITEVRPQFQNGPPLAKRPTPGPCDTLTPSFTPSAFIKTPSGPPPLTASTIEHADPVAAAAKGSIPSEYSQRRALPSTPTSTNDPFLSLSHPVYKLPKHLVANFASLGIKSIYPWQKQCLLGPGLLSGDKNLVYSAPTGGGKSLVADLLMLKRVLEDPAGEAKAILVLPYVALVQEKVRWLRSVVGGISRSGDLGQKLPDPDGKQQQLWARRPDKDTIRVVGFFGGSKVRATWADFDVAVCTMEKANSLINAAITDCSIPKLRAVVLDECHMVDDGFRGYLLELMTTKLLCLEQQVQIIAMSATLTNIRLLKDWLGGHSYQTHYRPVPIEEHLVYDGKIYPAATTAGLLKTATQLDTRNATTITTQGLPPSTTSSLQHIRFIHPSPHREFKDTVMNAVVALANETARAGYGVLVFSSSRAGCESDTVVISRVLPSFHEADPLIRERRLDLLNDLRSSSTGLDPKLEQTIPCGVAFHHAGLTTEERELIANAYDAGTLKVCVATASLAAGINLPARRVILHGARMGIDLVAPAMLRQMRGRAGRKGKDEVGETYLCCRRNDLEAVVDLMHADLPQIASCLVSDERRIRRALLEVIAIKLATSREALDEYVGRTMLACEQRMAGKEMKEWEALPEQTPEERMRGYVEAGLEKLKDMGFIMVTVDERYETASYSATKLGGAIVASSLDPDDGVFIHKELERALKGFVMDGDMHVLYNFTPVSDLGNVTPINWRVFWNEMEKLDESGLRVMSFLGLKPVVLNRMQQGGILKETTDEEKDTARRYRRFYLALQLRDLCNEVPIHRVAQKYDVPRGAVQTLAQTCQGFAAGMINFCEAMGWGAMAAALDHLADRLKAGARADLLGLSQITFVKSRTARVFWDNGFKTVAVVANADPKELVPVLMQAQPSKVRLEAKDEQKYLDKLLAKAKIITDSANRIWQIEMQQQLMMEEE</sequence>
<evidence type="ECO:0000256" key="6">
    <source>
        <dbReference type="SAM" id="MobiDB-lite"/>
    </source>
</evidence>
<name>A0AAN6SGT0_9PEZI</name>
<evidence type="ECO:0000313" key="10">
    <source>
        <dbReference type="Proteomes" id="UP001303222"/>
    </source>
</evidence>
<dbReference type="CDD" id="cd18795">
    <property type="entry name" value="SF2_C_Ski2"/>
    <property type="match status" value="1"/>
</dbReference>
<dbReference type="InterPro" id="IPR011545">
    <property type="entry name" value="DEAD/DEAH_box_helicase_dom"/>
</dbReference>
<dbReference type="Pfam" id="PF00271">
    <property type="entry name" value="Helicase_C"/>
    <property type="match status" value="1"/>
</dbReference>
<evidence type="ECO:0000256" key="5">
    <source>
        <dbReference type="ARBA" id="ARBA00048988"/>
    </source>
</evidence>
<dbReference type="PANTHER" id="PTHR47961:SF6">
    <property type="entry name" value="DNA-DIRECTED DNA POLYMERASE"/>
    <property type="match status" value="1"/>
</dbReference>
<dbReference type="InterPro" id="IPR027417">
    <property type="entry name" value="P-loop_NTPase"/>
</dbReference>
<dbReference type="SMART" id="SM00490">
    <property type="entry name" value="HELICc"/>
    <property type="match status" value="1"/>
</dbReference>
<evidence type="ECO:0000313" key="9">
    <source>
        <dbReference type="EMBL" id="KAK3953105.1"/>
    </source>
</evidence>
<dbReference type="InterPro" id="IPR050474">
    <property type="entry name" value="Hel308_SKI2-like"/>
</dbReference>
<evidence type="ECO:0000256" key="2">
    <source>
        <dbReference type="ARBA" id="ARBA00022801"/>
    </source>
</evidence>
<keyword evidence="1" id="KW-0547">Nucleotide-binding</keyword>
<feature type="domain" description="Helicase C-terminal" evidence="8">
    <location>
        <begin position="449"/>
        <end position="665"/>
    </location>
</feature>
<dbReference type="InterPro" id="IPR057220">
    <property type="entry name" value="DUF7898"/>
</dbReference>
<feature type="domain" description="Helicase ATP-binding" evidence="7">
    <location>
        <begin position="179"/>
        <end position="379"/>
    </location>
</feature>
<protein>
    <submittedName>
        <fullName evidence="9">Uncharacterized protein</fullName>
    </submittedName>
</protein>
<dbReference type="InterPro" id="IPR014001">
    <property type="entry name" value="Helicase_ATP-bd"/>
</dbReference>
<dbReference type="SUPFAM" id="SSF158702">
    <property type="entry name" value="Sec63 N-terminal domain-like"/>
    <property type="match status" value="1"/>
</dbReference>
<dbReference type="Pfam" id="PF21099">
    <property type="entry name" value="POLQ_helical"/>
    <property type="match status" value="1"/>
</dbReference>
<evidence type="ECO:0000259" key="8">
    <source>
        <dbReference type="PROSITE" id="PS51194"/>
    </source>
</evidence>
<evidence type="ECO:0000256" key="1">
    <source>
        <dbReference type="ARBA" id="ARBA00022741"/>
    </source>
</evidence>
<dbReference type="InterPro" id="IPR046931">
    <property type="entry name" value="HTH_61"/>
</dbReference>
<dbReference type="Pfam" id="PF25453">
    <property type="entry name" value="DUF7898"/>
    <property type="match status" value="1"/>
</dbReference>
<dbReference type="InterPro" id="IPR048960">
    <property type="entry name" value="POLQ-like_helical"/>
</dbReference>
<dbReference type="GO" id="GO:0005524">
    <property type="term" value="F:ATP binding"/>
    <property type="evidence" value="ECO:0007669"/>
    <property type="project" value="UniProtKB-KW"/>
</dbReference>
<dbReference type="EMBL" id="MU859111">
    <property type="protein sequence ID" value="KAK3953105.1"/>
    <property type="molecule type" value="Genomic_DNA"/>
</dbReference>
<reference evidence="9" key="1">
    <citation type="journal article" date="2023" name="Mol. Phylogenet. Evol.">
        <title>Genome-scale phylogeny and comparative genomics of the fungal order Sordariales.</title>
        <authorList>
            <person name="Hensen N."/>
            <person name="Bonometti L."/>
            <person name="Westerberg I."/>
            <person name="Brannstrom I.O."/>
            <person name="Guillou S."/>
            <person name="Cros-Aarteil S."/>
            <person name="Calhoun S."/>
            <person name="Haridas S."/>
            <person name="Kuo A."/>
            <person name="Mondo S."/>
            <person name="Pangilinan J."/>
            <person name="Riley R."/>
            <person name="LaButti K."/>
            <person name="Andreopoulos B."/>
            <person name="Lipzen A."/>
            <person name="Chen C."/>
            <person name="Yan M."/>
            <person name="Daum C."/>
            <person name="Ng V."/>
            <person name="Clum A."/>
            <person name="Steindorff A."/>
            <person name="Ohm R.A."/>
            <person name="Martin F."/>
            <person name="Silar P."/>
            <person name="Natvig D.O."/>
            <person name="Lalanne C."/>
            <person name="Gautier V."/>
            <person name="Ament-Velasquez S.L."/>
            <person name="Kruys A."/>
            <person name="Hutchinson M.I."/>
            <person name="Powell A.J."/>
            <person name="Barry K."/>
            <person name="Miller A.N."/>
            <person name="Grigoriev I.V."/>
            <person name="Debuchy R."/>
            <person name="Gladieux P."/>
            <person name="Hiltunen Thoren M."/>
            <person name="Johannesson H."/>
        </authorList>
    </citation>
    <scope>NUCLEOTIDE SEQUENCE</scope>
    <source>
        <strain evidence="9">CBS 626.80</strain>
    </source>
</reference>
<dbReference type="Pfam" id="PF00270">
    <property type="entry name" value="DEAD"/>
    <property type="match status" value="1"/>
</dbReference>
<dbReference type="PANTHER" id="PTHR47961">
    <property type="entry name" value="DNA POLYMERASE THETA, PUTATIVE (AFU_ORTHOLOGUE AFUA_1G05260)-RELATED"/>
    <property type="match status" value="1"/>
</dbReference>
<comment type="caution">
    <text evidence="9">The sequence shown here is derived from an EMBL/GenBank/DDBJ whole genome shotgun (WGS) entry which is preliminary data.</text>
</comment>
<dbReference type="InterPro" id="IPR001650">
    <property type="entry name" value="Helicase_C-like"/>
</dbReference>
<dbReference type="Pfam" id="PF20470">
    <property type="entry name" value="HTH_61"/>
    <property type="match status" value="1"/>
</dbReference>
<reference evidence="9" key="2">
    <citation type="submission" date="2023-06" db="EMBL/GenBank/DDBJ databases">
        <authorList>
            <consortium name="Lawrence Berkeley National Laboratory"/>
            <person name="Mondo S.J."/>
            <person name="Hensen N."/>
            <person name="Bonometti L."/>
            <person name="Westerberg I."/>
            <person name="Brannstrom I.O."/>
            <person name="Guillou S."/>
            <person name="Cros-Aarteil S."/>
            <person name="Calhoun S."/>
            <person name="Haridas S."/>
            <person name="Kuo A."/>
            <person name="Pangilinan J."/>
            <person name="Riley R."/>
            <person name="Labutti K."/>
            <person name="Andreopoulos B."/>
            <person name="Lipzen A."/>
            <person name="Chen C."/>
            <person name="Yanf M."/>
            <person name="Daum C."/>
            <person name="Ng V."/>
            <person name="Clum A."/>
            <person name="Steindorff A."/>
            <person name="Ohm R."/>
            <person name="Martin F."/>
            <person name="Silar P."/>
            <person name="Natvig D."/>
            <person name="Lalanne C."/>
            <person name="Gautier V."/>
            <person name="Ament-Velasquez S.L."/>
            <person name="Kruys A."/>
            <person name="Hutchinson M.I."/>
            <person name="Powell A.J."/>
            <person name="Barry K."/>
            <person name="Miller A.N."/>
            <person name="Grigoriev I.V."/>
            <person name="Debuchy R."/>
            <person name="Gladieux P."/>
            <person name="Thoren M.H."/>
            <person name="Johannesson H."/>
        </authorList>
    </citation>
    <scope>NUCLEOTIDE SEQUENCE</scope>
    <source>
        <strain evidence="9">CBS 626.80</strain>
    </source>
</reference>
<dbReference type="AlphaFoldDB" id="A0AAN6SGT0"/>
<evidence type="ECO:0000259" key="7">
    <source>
        <dbReference type="PROSITE" id="PS51192"/>
    </source>
</evidence>
<proteinExistence type="predicted"/>
<dbReference type="Gene3D" id="3.40.50.300">
    <property type="entry name" value="P-loop containing nucleotide triphosphate hydrolases"/>
    <property type="match status" value="2"/>
</dbReference>
<dbReference type="GO" id="GO:0043138">
    <property type="term" value="F:3'-5' DNA helicase activity"/>
    <property type="evidence" value="ECO:0007669"/>
    <property type="project" value="UniProtKB-EC"/>
</dbReference>
<organism evidence="9 10">
    <name type="scientific">Pseudoneurospora amorphoporcata</name>
    <dbReference type="NCBI Taxonomy" id="241081"/>
    <lineage>
        <taxon>Eukaryota</taxon>
        <taxon>Fungi</taxon>
        <taxon>Dikarya</taxon>
        <taxon>Ascomycota</taxon>
        <taxon>Pezizomycotina</taxon>
        <taxon>Sordariomycetes</taxon>
        <taxon>Sordariomycetidae</taxon>
        <taxon>Sordariales</taxon>
        <taxon>Sordariaceae</taxon>
        <taxon>Pseudoneurospora</taxon>
    </lineage>
</organism>
<accession>A0AAN6SGT0</accession>
<dbReference type="CDD" id="cd18026">
    <property type="entry name" value="DEXHc_POLQ-like"/>
    <property type="match status" value="1"/>
</dbReference>
<gene>
    <name evidence="9" type="ORF">QBC32DRAFT_388704</name>
</gene>
<dbReference type="PROSITE" id="PS51192">
    <property type="entry name" value="HELICASE_ATP_BIND_1"/>
    <property type="match status" value="1"/>
</dbReference>
<comment type="catalytic activity">
    <reaction evidence="5">
        <text>ATP + H2O = ADP + phosphate + H(+)</text>
        <dbReference type="Rhea" id="RHEA:13065"/>
        <dbReference type="ChEBI" id="CHEBI:15377"/>
        <dbReference type="ChEBI" id="CHEBI:15378"/>
        <dbReference type="ChEBI" id="CHEBI:30616"/>
        <dbReference type="ChEBI" id="CHEBI:43474"/>
        <dbReference type="ChEBI" id="CHEBI:456216"/>
        <dbReference type="EC" id="5.6.2.4"/>
    </reaction>
</comment>
<dbReference type="GO" id="GO:0016787">
    <property type="term" value="F:hydrolase activity"/>
    <property type="evidence" value="ECO:0007669"/>
    <property type="project" value="UniProtKB-KW"/>
</dbReference>
<keyword evidence="3" id="KW-0347">Helicase</keyword>
<dbReference type="FunFam" id="1.10.3380.20:FF:000005">
    <property type="entry name" value="DNA-directed DNA polymerase theta, putative"/>
    <property type="match status" value="1"/>
</dbReference>
<evidence type="ECO:0000256" key="4">
    <source>
        <dbReference type="ARBA" id="ARBA00022840"/>
    </source>
</evidence>
<dbReference type="PROSITE" id="PS51194">
    <property type="entry name" value="HELICASE_CTER"/>
    <property type="match status" value="1"/>
</dbReference>
<dbReference type="SUPFAM" id="SSF52540">
    <property type="entry name" value="P-loop containing nucleoside triphosphate hydrolases"/>
    <property type="match status" value="1"/>
</dbReference>
<feature type="compositionally biased region" description="Polar residues" evidence="6">
    <location>
        <begin position="1"/>
        <end position="10"/>
    </location>
</feature>
<feature type="compositionally biased region" description="Low complexity" evidence="6">
    <location>
        <begin position="30"/>
        <end position="43"/>
    </location>
</feature>
<dbReference type="GO" id="GO:0003676">
    <property type="term" value="F:nucleic acid binding"/>
    <property type="evidence" value="ECO:0007669"/>
    <property type="project" value="InterPro"/>
</dbReference>
<keyword evidence="4" id="KW-0067">ATP-binding</keyword>
<dbReference type="SMART" id="SM00487">
    <property type="entry name" value="DEXDc"/>
    <property type="match status" value="1"/>
</dbReference>
<keyword evidence="10" id="KW-1185">Reference proteome</keyword>
<evidence type="ECO:0000256" key="3">
    <source>
        <dbReference type="ARBA" id="ARBA00022806"/>
    </source>
</evidence>
<dbReference type="Proteomes" id="UP001303222">
    <property type="component" value="Unassembled WGS sequence"/>
</dbReference>
<keyword evidence="2" id="KW-0378">Hydrolase</keyword>
<feature type="region of interest" description="Disordered" evidence="6">
    <location>
        <begin position="1"/>
        <end position="48"/>
    </location>
</feature>